<reference evidence="2 3" key="1">
    <citation type="submission" date="2019-10" db="EMBL/GenBank/DDBJ databases">
        <title>Genome sequence of Luteimicrobium xylanilyticum HY-24.</title>
        <authorList>
            <person name="Kim D.Y."/>
            <person name="Park H.-Y."/>
        </authorList>
    </citation>
    <scope>NUCLEOTIDE SEQUENCE [LARGE SCALE GENOMIC DNA]</scope>
    <source>
        <strain evidence="2 3">HY-24</strain>
    </source>
</reference>
<dbReference type="Proteomes" id="UP000326702">
    <property type="component" value="Chromosome"/>
</dbReference>
<evidence type="ECO:0000313" key="3">
    <source>
        <dbReference type="Proteomes" id="UP000326702"/>
    </source>
</evidence>
<feature type="compositionally biased region" description="Basic residues" evidence="1">
    <location>
        <begin position="110"/>
        <end position="122"/>
    </location>
</feature>
<dbReference type="EMBL" id="CP045529">
    <property type="protein sequence ID" value="QFU97281.1"/>
    <property type="molecule type" value="Genomic_DNA"/>
</dbReference>
<sequence>MISVNGSRELQAAVFAMKAADRELKSDINKATRATMSPVWKSLVELHATYRRDTAVIAKGARINAGNPPTAVAAKSTRALRGGLIPSESWQAIEFGGNRNKVSTYTRTSPKGKRHRVTRHTARGLPPRYRNGRVAYQAVGDIGPRLASLWVQLIIRKYAEAAEKAGKA</sequence>
<dbReference type="OrthoDB" id="4979053at2"/>
<accession>A0A5P9Q792</accession>
<feature type="region of interest" description="Disordered" evidence="1">
    <location>
        <begin position="101"/>
        <end position="128"/>
    </location>
</feature>
<protein>
    <recommendedName>
        <fullName evidence="4">HK97 gp10 family phage protein</fullName>
    </recommendedName>
</protein>
<proteinExistence type="predicted"/>
<dbReference type="KEGG" id="lxl:KDY119_00775"/>
<evidence type="ECO:0008006" key="4">
    <source>
        <dbReference type="Google" id="ProtNLM"/>
    </source>
</evidence>
<organism evidence="2 3">
    <name type="scientific">Luteimicrobium xylanilyticum</name>
    <dbReference type="NCBI Taxonomy" id="1133546"/>
    <lineage>
        <taxon>Bacteria</taxon>
        <taxon>Bacillati</taxon>
        <taxon>Actinomycetota</taxon>
        <taxon>Actinomycetes</taxon>
        <taxon>Micrococcales</taxon>
        <taxon>Luteimicrobium</taxon>
    </lineage>
</organism>
<keyword evidence="3" id="KW-1185">Reference proteome</keyword>
<name>A0A5P9Q792_9MICO</name>
<gene>
    <name evidence="2" type="ORF">KDY119_00775</name>
</gene>
<evidence type="ECO:0000256" key="1">
    <source>
        <dbReference type="SAM" id="MobiDB-lite"/>
    </source>
</evidence>
<dbReference type="RefSeq" id="WP_036953355.1">
    <property type="nucleotide sequence ID" value="NZ_BAABIH010000001.1"/>
</dbReference>
<evidence type="ECO:0000313" key="2">
    <source>
        <dbReference type="EMBL" id="QFU97281.1"/>
    </source>
</evidence>
<dbReference type="AlphaFoldDB" id="A0A5P9Q792"/>